<dbReference type="PROSITE" id="PS51352">
    <property type="entry name" value="THIOREDOXIN_2"/>
    <property type="match status" value="1"/>
</dbReference>
<reference evidence="7" key="1">
    <citation type="submission" date="2023-07" db="EMBL/GenBank/DDBJ databases">
        <title>Verminephrobacter genomes.</title>
        <authorList>
            <person name="Lund M.B."/>
        </authorList>
    </citation>
    <scope>NUCLEOTIDE SEQUENCE [LARGE SCALE GENOMIC DNA]</scope>
    <source>
        <strain evidence="7">AtM5-05</strain>
    </source>
</reference>
<dbReference type="Proteomes" id="UP001208935">
    <property type="component" value="Unassembled WGS sequence"/>
</dbReference>
<dbReference type="EMBL" id="QZCW01000002">
    <property type="protein sequence ID" value="MCW5321495.1"/>
    <property type="molecule type" value="Genomic_DNA"/>
</dbReference>
<evidence type="ECO:0000256" key="1">
    <source>
        <dbReference type="ARBA" id="ARBA00004196"/>
    </source>
</evidence>
<name>A0ABT3KT44_9BURK</name>
<dbReference type="SUPFAM" id="SSF52833">
    <property type="entry name" value="Thioredoxin-like"/>
    <property type="match status" value="1"/>
</dbReference>
<dbReference type="InterPro" id="IPR036249">
    <property type="entry name" value="Thioredoxin-like_sf"/>
</dbReference>
<keyword evidence="2" id="KW-0201">Cytochrome c-type biogenesis</keyword>
<evidence type="ECO:0000256" key="4">
    <source>
        <dbReference type="SAM" id="Phobius"/>
    </source>
</evidence>
<keyword evidence="4" id="KW-1133">Transmembrane helix</keyword>
<evidence type="ECO:0000313" key="6">
    <source>
        <dbReference type="EMBL" id="MCW5321495.1"/>
    </source>
</evidence>
<dbReference type="PROSITE" id="PS51318">
    <property type="entry name" value="TAT"/>
    <property type="match status" value="1"/>
</dbReference>
<evidence type="ECO:0000256" key="3">
    <source>
        <dbReference type="ARBA" id="ARBA00023284"/>
    </source>
</evidence>
<keyword evidence="4" id="KW-0812">Transmembrane</keyword>
<dbReference type="PROSITE" id="PS00194">
    <property type="entry name" value="THIOREDOXIN_1"/>
    <property type="match status" value="1"/>
</dbReference>
<dbReference type="Gene3D" id="3.40.30.10">
    <property type="entry name" value="Glutaredoxin"/>
    <property type="match status" value="1"/>
</dbReference>
<accession>A0ABT3KT44</accession>
<feature type="domain" description="Thioredoxin" evidence="5">
    <location>
        <begin position="44"/>
        <end position="192"/>
    </location>
</feature>
<dbReference type="InterPro" id="IPR017937">
    <property type="entry name" value="Thioredoxin_CS"/>
</dbReference>
<dbReference type="RefSeq" id="WP_265282153.1">
    <property type="nucleotide sequence ID" value="NZ_QZCW01000002.1"/>
</dbReference>
<keyword evidence="7" id="KW-1185">Reference proteome</keyword>
<feature type="transmembrane region" description="Helical" evidence="4">
    <location>
        <begin position="25"/>
        <end position="44"/>
    </location>
</feature>
<evidence type="ECO:0000313" key="7">
    <source>
        <dbReference type="Proteomes" id="UP001208935"/>
    </source>
</evidence>
<dbReference type="InterPro" id="IPR050553">
    <property type="entry name" value="Thioredoxin_ResA/DsbE_sf"/>
</dbReference>
<dbReference type="PANTHER" id="PTHR42852:SF13">
    <property type="entry name" value="PROTEIN DIPZ"/>
    <property type="match status" value="1"/>
</dbReference>
<dbReference type="PANTHER" id="PTHR42852">
    <property type="entry name" value="THIOL:DISULFIDE INTERCHANGE PROTEIN DSBE"/>
    <property type="match status" value="1"/>
</dbReference>
<evidence type="ECO:0000259" key="5">
    <source>
        <dbReference type="PROSITE" id="PS51352"/>
    </source>
</evidence>
<keyword evidence="3" id="KW-0676">Redox-active center</keyword>
<dbReference type="InterPro" id="IPR013766">
    <property type="entry name" value="Thioredoxin_domain"/>
</dbReference>
<proteinExistence type="predicted"/>
<evidence type="ECO:0000256" key="2">
    <source>
        <dbReference type="ARBA" id="ARBA00022748"/>
    </source>
</evidence>
<protein>
    <submittedName>
        <fullName evidence="6">TlpA family protein disulfide reductase</fullName>
    </submittedName>
</protein>
<organism evidence="6 7">
    <name type="scientific">Verminephrobacter aporrectodeae subsp. tuberculatae</name>
    <dbReference type="NCBI Taxonomy" id="1110392"/>
    <lineage>
        <taxon>Bacteria</taxon>
        <taxon>Pseudomonadati</taxon>
        <taxon>Pseudomonadota</taxon>
        <taxon>Betaproteobacteria</taxon>
        <taxon>Burkholderiales</taxon>
        <taxon>Comamonadaceae</taxon>
        <taxon>Verminephrobacter</taxon>
    </lineage>
</organism>
<gene>
    <name evidence="6" type="ORF">D5039_10145</name>
</gene>
<keyword evidence="4" id="KW-0472">Membrane</keyword>
<dbReference type="CDD" id="cd02966">
    <property type="entry name" value="TlpA_like_family"/>
    <property type="match status" value="1"/>
</dbReference>
<dbReference type="Pfam" id="PF08534">
    <property type="entry name" value="Redoxin"/>
    <property type="match status" value="1"/>
</dbReference>
<dbReference type="InterPro" id="IPR006311">
    <property type="entry name" value="TAT_signal"/>
</dbReference>
<dbReference type="InterPro" id="IPR013740">
    <property type="entry name" value="Redoxin"/>
</dbReference>
<comment type="subcellular location">
    <subcellularLocation>
        <location evidence="1">Cell envelope</location>
    </subcellularLocation>
</comment>
<comment type="caution">
    <text evidence="6">The sequence shown here is derived from an EMBL/GenBank/DDBJ whole genome shotgun (WGS) entry which is preliminary data.</text>
</comment>
<sequence length="192" mass="20468">MTRRAEIPEPVPAALNPPSPVRRRLLYAGVAGAAALGGGGLAWWRLQPQAPDSGAQQALWAMEFEQPGGAVVALKSFAGRPLLLNFWATWCPPCVAELPMLDAFYRAHSAQGWQVLGLAVDQPPAVRKFLQHRPLAFPVGLAGAGGVGLGRSLGNLTGGLPFTVVLGGDGRVRHRRMGPLSARDLQRWSSLR</sequence>